<dbReference type="InterPro" id="IPR014752">
    <property type="entry name" value="Arrestin-like_C"/>
</dbReference>
<dbReference type="InterPro" id="IPR014756">
    <property type="entry name" value="Ig_E-set"/>
</dbReference>
<proteinExistence type="predicted"/>
<feature type="non-terminal residue" evidence="2">
    <location>
        <position position="273"/>
    </location>
</feature>
<dbReference type="InterPro" id="IPR050357">
    <property type="entry name" value="Arrestin_domain-protein"/>
</dbReference>
<protein>
    <recommendedName>
        <fullName evidence="1">Arrestin C-terminal-like domain-containing protein</fullName>
    </recommendedName>
</protein>
<dbReference type="GO" id="GO:0015031">
    <property type="term" value="P:protein transport"/>
    <property type="evidence" value="ECO:0007669"/>
    <property type="project" value="TreeGrafter"/>
</dbReference>
<evidence type="ECO:0000313" key="3">
    <source>
        <dbReference type="Proteomes" id="UP000326759"/>
    </source>
</evidence>
<gene>
    <name evidence="2" type="ORF">Anas_04045</name>
</gene>
<feature type="non-terminal residue" evidence="2">
    <location>
        <position position="1"/>
    </location>
</feature>
<dbReference type="Proteomes" id="UP000326759">
    <property type="component" value="Unassembled WGS sequence"/>
</dbReference>
<dbReference type="PANTHER" id="PTHR11188:SF17">
    <property type="entry name" value="FI21816P1"/>
    <property type="match status" value="1"/>
</dbReference>
<sequence length="273" mass="30215">PQNIPPSFESQCGFVRHYAEAVLETQSLLKPNFKCSEMITVVSTGLDLRKYADSVKNPEVVILEKDVKQLNGSAGILEVTVCINKTAFVPGENVMAKIYKVASRNFTKPTIISSKVKKYLSTTTSFNWTNEKLLVPEVNLTRLKGCSLIDLRYSFHFEVILKTPAQLPELQTYIPILLGNVPLKSTENVGDESKINQSYNATLTPPPYTLEPPKVTTQMGHNQAFNAPLTPPLYTLEPLRTTLLGFNGLNQMGQNQGMASVPICNTIGEKILL</sequence>
<reference evidence="2 3" key="1">
    <citation type="journal article" date="2019" name="PLoS Biol.">
        <title>Sex chromosomes control vertical transmission of feminizing Wolbachia symbionts in an isopod.</title>
        <authorList>
            <person name="Becking T."/>
            <person name="Chebbi M.A."/>
            <person name="Giraud I."/>
            <person name="Moumen B."/>
            <person name="Laverre T."/>
            <person name="Caubet Y."/>
            <person name="Peccoud J."/>
            <person name="Gilbert C."/>
            <person name="Cordaux R."/>
        </authorList>
    </citation>
    <scope>NUCLEOTIDE SEQUENCE [LARGE SCALE GENOMIC DNA]</scope>
    <source>
        <strain evidence="2">ANa2</strain>
        <tissue evidence="2">Whole body excluding digestive tract and cuticle</tissue>
    </source>
</reference>
<dbReference type="AlphaFoldDB" id="A0A5N5SSI4"/>
<accession>A0A5N5SSI4</accession>
<name>A0A5N5SSI4_9CRUS</name>
<evidence type="ECO:0000313" key="2">
    <source>
        <dbReference type="EMBL" id="KAB7496962.1"/>
    </source>
</evidence>
<evidence type="ECO:0000259" key="1">
    <source>
        <dbReference type="SMART" id="SM01017"/>
    </source>
</evidence>
<dbReference type="SUPFAM" id="SSF81296">
    <property type="entry name" value="E set domains"/>
    <property type="match status" value="1"/>
</dbReference>
<dbReference type="Gene3D" id="2.60.40.640">
    <property type="match status" value="1"/>
</dbReference>
<dbReference type="GO" id="GO:0005737">
    <property type="term" value="C:cytoplasm"/>
    <property type="evidence" value="ECO:0007669"/>
    <property type="project" value="TreeGrafter"/>
</dbReference>
<feature type="domain" description="Arrestin C-terminal-like" evidence="1">
    <location>
        <begin position="73"/>
        <end position="183"/>
    </location>
</feature>
<organism evidence="2 3">
    <name type="scientific">Armadillidium nasatum</name>
    <dbReference type="NCBI Taxonomy" id="96803"/>
    <lineage>
        <taxon>Eukaryota</taxon>
        <taxon>Metazoa</taxon>
        <taxon>Ecdysozoa</taxon>
        <taxon>Arthropoda</taxon>
        <taxon>Crustacea</taxon>
        <taxon>Multicrustacea</taxon>
        <taxon>Malacostraca</taxon>
        <taxon>Eumalacostraca</taxon>
        <taxon>Peracarida</taxon>
        <taxon>Isopoda</taxon>
        <taxon>Oniscidea</taxon>
        <taxon>Crinocheta</taxon>
        <taxon>Armadillidiidae</taxon>
        <taxon>Armadillidium</taxon>
    </lineage>
</organism>
<keyword evidence="3" id="KW-1185">Reference proteome</keyword>
<dbReference type="SMART" id="SM01017">
    <property type="entry name" value="Arrestin_C"/>
    <property type="match status" value="1"/>
</dbReference>
<comment type="caution">
    <text evidence="2">The sequence shown here is derived from an EMBL/GenBank/DDBJ whole genome shotgun (WGS) entry which is preliminary data.</text>
</comment>
<dbReference type="InterPro" id="IPR011022">
    <property type="entry name" value="Arrestin_C-like"/>
</dbReference>
<dbReference type="OrthoDB" id="2333384at2759"/>
<dbReference type="EMBL" id="SEYY01020852">
    <property type="protein sequence ID" value="KAB7496962.1"/>
    <property type="molecule type" value="Genomic_DNA"/>
</dbReference>
<dbReference type="PANTHER" id="PTHR11188">
    <property type="entry name" value="ARRESTIN DOMAIN CONTAINING PROTEIN"/>
    <property type="match status" value="1"/>
</dbReference>